<keyword evidence="3 5" id="KW-0238">DNA-binding</keyword>
<dbReference type="Gene3D" id="1.10.357.10">
    <property type="entry name" value="Tetracycline Repressor, domain 2"/>
    <property type="match status" value="1"/>
</dbReference>
<feature type="DNA-binding region" description="H-T-H motif" evidence="5">
    <location>
        <begin position="36"/>
        <end position="55"/>
    </location>
</feature>
<proteinExistence type="predicted"/>
<keyword evidence="4" id="KW-0804">Transcription</keyword>
<dbReference type="Pfam" id="PF13977">
    <property type="entry name" value="TetR_C_6"/>
    <property type="match status" value="1"/>
</dbReference>
<evidence type="ECO:0000313" key="8">
    <source>
        <dbReference type="Proteomes" id="UP000321034"/>
    </source>
</evidence>
<evidence type="ECO:0000256" key="1">
    <source>
        <dbReference type="ARBA" id="ARBA00022491"/>
    </source>
</evidence>
<dbReference type="PRINTS" id="PR00455">
    <property type="entry name" value="HTHTETR"/>
</dbReference>
<comment type="caution">
    <text evidence="7">The sequence shown here is derived from an EMBL/GenBank/DDBJ whole genome shotgun (WGS) entry which is preliminary data.</text>
</comment>
<dbReference type="InterPro" id="IPR039538">
    <property type="entry name" value="BetI_C"/>
</dbReference>
<gene>
    <name evidence="7" type="ORF">FVP77_12255</name>
</gene>
<protein>
    <submittedName>
        <fullName evidence="7">TetR/AcrR family transcriptional regulator</fullName>
    </submittedName>
</protein>
<evidence type="ECO:0000259" key="6">
    <source>
        <dbReference type="PROSITE" id="PS50977"/>
    </source>
</evidence>
<evidence type="ECO:0000256" key="5">
    <source>
        <dbReference type="PROSITE-ProRule" id="PRU00335"/>
    </source>
</evidence>
<dbReference type="InterPro" id="IPR001647">
    <property type="entry name" value="HTH_TetR"/>
</dbReference>
<organism evidence="7 8">
    <name type="scientific">Microbacterium hatanonis</name>
    <dbReference type="NCBI Taxonomy" id="404366"/>
    <lineage>
        <taxon>Bacteria</taxon>
        <taxon>Bacillati</taxon>
        <taxon>Actinomycetota</taxon>
        <taxon>Actinomycetes</taxon>
        <taxon>Micrococcales</taxon>
        <taxon>Microbacteriaceae</taxon>
        <taxon>Microbacterium</taxon>
    </lineage>
</organism>
<dbReference type="PANTHER" id="PTHR47506:SF1">
    <property type="entry name" value="HTH-TYPE TRANSCRIPTIONAL REGULATOR YJDC"/>
    <property type="match status" value="1"/>
</dbReference>
<keyword evidence="1" id="KW-0678">Repressor</keyword>
<dbReference type="PROSITE" id="PS50977">
    <property type="entry name" value="HTH_TETR_2"/>
    <property type="match status" value="1"/>
</dbReference>
<evidence type="ECO:0000256" key="2">
    <source>
        <dbReference type="ARBA" id="ARBA00023015"/>
    </source>
</evidence>
<dbReference type="GO" id="GO:0003677">
    <property type="term" value="F:DNA binding"/>
    <property type="evidence" value="ECO:0007669"/>
    <property type="project" value="UniProtKB-UniRule"/>
</dbReference>
<dbReference type="Proteomes" id="UP000321034">
    <property type="component" value="Unassembled WGS sequence"/>
</dbReference>
<dbReference type="OrthoDB" id="7505659at2"/>
<evidence type="ECO:0000256" key="4">
    <source>
        <dbReference type="ARBA" id="ARBA00023163"/>
    </source>
</evidence>
<dbReference type="SUPFAM" id="SSF46689">
    <property type="entry name" value="Homeodomain-like"/>
    <property type="match status" value="1"/>
</dbReference>
<dbReference type="Pfam" id="PF00440">
    <property type="entry name" value="TetR_N"/>
    <property type="match status" value="1"/>
</dbReference>
<accession>A0A5C8HWR3</accession>
<feature type="domain" description="HTH tetR-type" evidence="6">
    <location>
        <begin position="13"/>
        <end position="73"/>
    </location>
</feature>
<dbReference type="PANTHER" id="PTHR47506">
    <property type="entry name" value="TRANSCRIPTIONAL REGULATORY PROTEIN"/>
    <property type="match status" value="1"/>
</dbReference>
<name>A0A5C8HWR3_9MICO</name>
<evidence type="ECO:0000313" key="7">
    <source>
        <dbReference type="EMBL" id="TXK09672.1"/>
    </source>
</evidence>
<reference evidence="7 8" key="1">
    <citation type="submission" date="2019-08" db="EMBL/GenBank/DDBJ databases">
        <authorList>
            <person name="Dong K."/>
        </authorList>
    </citation>
    <scope>NUCLEOTIDE SEQUENCE [LARGE SCALE GENOMIC DNA]</scope>
    <source>
        <strain evidence="7 8">JCM14558</strain>
    </source>
</reference>
<dbReference type="EMBL" id="VRSV01000002">
    <property type="protein sequence ID" value="TXK09672.1"/>
    <property type="molecule type" value="Genomic_DNA"/>
</dbReference>
<dbReference type="SUPFAM" id="SSF48498">
    <property type="entry name" value="Tetracyclin repressor-like, C-terminal domain"/>
    <property type="match status" value="1"/>
</dbReference>
<keyword evidence="2" id="KW-0805">Transcription regulation</keyword>
<evidence type="ECO:0000256" key="3">
    <source>
        <dbReference type="ARBA" id="ARBA00023125"/>
    </source>
</evidence>
<dbReference type="AlphaFoldDB" id="A0A5C8HWR3"/>
<keyword evidence="8" id="KW-1185">Reference proteome</keyword>
<dbReference type="InterPro" id="IPR009057">
    <property type="entry name" value="Homeodomain-like_sf"/>
</dbReference>
<dbReference type="InterPro" id="IPR036271">
    <property type="entry name" value="Tet_transcr_reg_TetR-rel_C_sf"/>
</dbReference>
<sequence length="210" mass="23081">MEVSVIRQYAKSAAVRQAIISACSEAFAVSGFHGASMAEIARRAGISHTGLLHHFPRKEDLLTAVLDLQDERSAKYLADHRTAGEASDPATILQGMVSTLVERDRYAGLVELSAVLAGEAAATAHPAHEHFARRYADIRRFLSRLFRQLADEGRLRGTVTPEDLAAATVALTEGLHLQWLYSPERDLNVEDILREMLSAFVPELHPQDGE</sequence>